<accession>A0A143FHZ8</accession>
<organism evidence="1 2">
    <name type="scientific">Bacillus phage Juglone</name>
    <dbReference type="NCBI Taxonomy" id="1805949"/>
    <lineage>
        <taxon>Viruses</taxon>
        <taxon>Duplodnaviria</taxon>
        <taxon>Heunggongvirae</taxon>
        <taxon>Uroviricota</taxon>
        <taxon>Caudoviricetes</taxon>
        <taxon>Herelleviridae</taxon>
        <taxon>Bastillevirinae</taxon>
        <taxon>Bequatrovirus</taxon>
        <taxon>Bequatrovirus troll</taxon>
    </lineage>
</organism>
<sequence length="55" mass="6170">MKSLKINNRGIKMKSIVVGTYSEFAKKIINKVGTHGAKKLIVALQKEIDKREGEK</sequence>
<evidence type="ECO:0000313" key="1">
    <source>
        <dbReference type="EMBL" id="AMW61545.1"/>
    </source>
</evidence>
<reference evidence="2" key="1">
    <citation type="submission" date="2016-02" db="EMBL/GenBank/DDBJ databases">
        <authorList>
            <person name="Mokah H."/>
            <person name="Prakash A."/>
            <person name="Horton L."/>
            <person name="Cochran E."/>
            <person name="Foltz S."/>
            <person name="Olszewski N."/>
            <person name="Jeyasankar M."/>
            <person name="Sehgal N."/>
            <person name="Miller A."/>
            <person name="Luong A."/>
            <person name="Miller R."/>
            <person name="Afzal A."/>
            <person name="Dandamudi K."/>
            <person name="Yoo S."/>
            <person name="Shi R."/>
            <person name="Carvalho R."/>
            <person name="Koparde V.N."/>
            <person name="Lee V."/>
            <person name="Buck G."/>
            <person name="Serrano M.G."/>
            <person name="Johnson A."/>
        </authorList>
    </citation>
    <scope>NUCLEOTIDE SEQUENCE [LARGE SCALE GENOMIC DNA]</scope>
</reference>
<gene>
    <name evidence="1" type="ORF">JUGLONE_273</name>
</gene>
<dbReference type="Proteomes" id="UP000225977">
    <property type="component" value="Segment"/>
</dbReference>
<name>A0A143FHZ8_9CAUD</name>
<proteinExistence type="predicted"/>
<evidence type="ECO:0000313" key="2">
    <source>
        <dbReference type="Proteomes" id="UP000225977"/>
    </source>
</evidence>
<dbReference type="EMBL" id="KU737345">
    <property type="protein sequence ID" value="AMW61545.1"/>
    <property type="molecule type" value="Genomic_DNA"/>
</dbReference>
<protein>
    <submittedName>
        <fullName evidence="1">Uncharacterized protein</fullName>
    </submittedName>
</protein>